<evidence type="ECO:0000313" key="5">
    <source>
        <dbReference type="EMBL" id="TET81999.1"/>
    </source>
</evidence>
<keyword evidence="3 5" id="KW-0808">Transferase</keyword>
<dbReference type="EMBL" id="SOIP01000177">
    <property type="protein sequence ID" value="TET81999.1"/>
    <property type="molecule type" value="Genomic_DNA"/>
</dbReference>
<dbReference type="PANTHER" id="PTHR43179">
    <property type="entry name" value="RHAMNOSYLTRANSFERASE WBBL"/>
    <property type="match status" value="1"/>
</dbReference>
<dbReference type="GO" id="GO:0016757">
    <property type="term" value="F:glycosyltransferase activity"/>
    <property type="evidence" value="ECO:0007669"/>
    <property type="project" value="UniProtKB-KW"/>
</dbReference>
<dbReference type="PANTHER" id="PTHR43179:SF12">
    <property type="entry name" value="GALACTOFURANOSYLTRANSFERASE GLFT2"/>
    <property type="match status" value="1"/>
</dbReference>
<dbReference type="Gene3D" id="3.90.550.10">
    <property type="entry name" value="Spore Coat Polysaccharide Biosynthesis Protein SpsA, Chain A"/>
    <property type="match status" value="1"/>
</dbReference>
<sequence length="333" mass="38741">MGNVEDKSSPGVSIVIPTWEGKELLRRFLPSVLKAARVCGRPWEAIVYDDHSSDATVDFLKKHFPQVRVLRTEVRRGFAGASNAGFRESRYEIVVLLNNDTDVDEHFLKPLLDHFENENVFAVACKCYDWDGKMFRDGGKIGEFKRGFFRIHRNYDVEVRRIDSSEPYYSFHASGAFSAFSRKKLEALGGFDELFVPFNWEDADLSYRAWKRGWEIHYEPTSIVRHRPNTTVGRFRKAYVKAVSRRNRLLFIWKNLSDVDKLVQHCLFLLFQSMLAFLRLDLTHFASLGMAIAKLSGVSKARREEKMRIRRSDTEVLSLLRDCYQRPEVVIVE</sequence>
<dbReference type="AlphaFoldDB" id="A0A523XT18"/>
<evidence type="ECO:0000259" key="4">
    <source>
        <dbReference type="Pfam" id="PF00535"/>
    </source>
</evidence>
<protein>
    <submittedName>
        <fullName evidence="5">Glycosyltransferase family 2 protein</fullName>
    </submittedName>
</protein>
<evidence type="ECO:0000256" key="1">
    <source>
        <dbReference type="ARBA" id="ARBA00006739"/>
    </source>
</evidence>
<feature type="domain" description="Glycosyltransferase 2-like" evidence="4">
    <location>
        <begin position="13"/>
        <end position="188"/>
    </location>
</feature>
<reference evidence="5 6" key="1">
    <citation type="submission" date="2019-03" db="EMBL/GenBank/DDBJ databases">
        <title>Metabolic potential of uncultured bacteria and archaea associated with petroleum seepage in deep-sea sediments.</title>
        <authorList>
            <person name="Dong X."/>
            <person name="Hubert C."/>
        </authorList>
    </citation>
    <scope>NUCLEOTIDE SEQUENCE [LARGE SCALE GENOMIC DNA]</scope>
    <source>
        <strain evidence="5">E29_bin36</strain>
    </source>
</reference>
<dbReference type="InterPro" id="IPR001173">
    <property type="entry name" value="Glyco_trans_2-like"/>
</dbReference>
<dbReference type="CDD" id="cd04186">
    <property type="entry name" value="GT_2_like_c"/>
    <property type="match status" value="1"/>
</dbReference>
<dbReference type="Proteomes" id="UP000315534">
    <property type="component" value="Unassembled WGS sequence"/>
</dbReference>
<keyword evidence="2" id="KW-0328">Glycosyltransferase</keyword>
<comment type="caution">
    <text evidence="5">The sequence shown here is derived from an EMBL/GenBank/DDBJ whole genome shotgun (WGS) entry which is preliminary data.</text>
</comment>
<proteinExistence type="inferred from homology"/>
<comment type="similarity">
    <text evidence="1">Belongs to the glycosyltransferase 2 family.</text>
</comment>
<gene>
    <name evidence="5" type="ORF">E3J38_02905</name>
</gene>
<evidence type="ECO:0000256" key="3">
    <source>
        <dbReference type="ARBA" id="ARBA00022679"/>
    </source>
</evidence>
<evidence type="ECO:0000256" key="2">
    <source>
        <dbReference type="ARBA" id="ARBA00022676"/>
    </source>
</evidence>
<name>A0A523XT18_UNCT6</name>
<dbReference type="Pfam" id="PF00535">
    <property type="entry name" value="Glycos_transf_2"/>
    <property type="match status" value="1"/>
</dbReference>
<dbReference type="InterPro" id="IPR029044">
    <property type="entry name" value="Nucleotide-diphossugar_trans"/>
</dbReference>
<accession>A0A523XT18</accession>
<dbReference type="SUPFAM" id="SSF53448">
    <property type="entry name" value="Nucleotide-diphospho-sugar transferases"/>
    <property type="match status" value="1"/>
</dbReference>
<evidence type="ECO:0000313" key="6">
    <source>
        <dbReference type="Proteomes" id="UP000315534"/>
    </source>
</evidence>
<organism evidence="5 6">
    <name type="scientific">candidate division TA06 bacterium</name>
    <dbReference type="NCBI Taxonomy" id="2250710"/>
    <lineage>
        <taxon>Bacteria</taxon>
        <taxon>Bacteria division TA06</taxon>
    </lineage>
</organism>